<keyword evidence="2" id="KW-1185">Reference proteome</keyword>
<accession>A0A4Y2UNV8</accession>
<proteinExistence type="predicted"/>
<dbReference type="Proteomes" id="UP000499080">
    <property type="component" value="Unassembled WGS sequence"/>
</dbReference>
<name>A0A4Y2UNV8_ARAVE</name>
<protein>
    <recommendedName>
        <fullName evidence="3">SOCS box domain-containing protein</fullName>
    </recommendedName>
</protein>
<dbReference type="AlphaFoldDB" id="A0A4Y2UNV8"/>
<evidence type="ECO:0008006" key="3">
    <source>
        <dbReference type="Google" id="ProtNLM"/>
    </source>
</evidence>
<sequence>MEDFSTTLEHRVITLKTATDVVRFSFIVRNSISYLDLGLCRYSILNHLWTSCDCCASKLPNSFINTEEKCRKIFTRSRSLLYTLHLDLPKGRECSLKDAPYSITYDLDPCIPHIAKVIPVSDILILSDSIEDAISINKEKLKILSWILKMSFSNLPLLYVLEIRTVNKFIDCFYPEITDPAIFKDFIMQFDFADWISTYEKPEILEYLLYYARHFGRKDLGEDVFPIDKIIDPCIFDRYFLNIGPILKYIDVPRFSEDDYRLYFVNISSMR</sequence>
<comment type="caution">
    <text evidence="1">The sequence shown here is derived from an EMBL/GenBank/DDBJ whole genome shotgun (WGS) entry which is preliminary data.</text>
</comment>
<evidence type="ECO:0000313" key="1">
    <source>
        <dbReference type="EMBL" id="GBO13356.1"/>
    </source>
</evidence>
<evidence type="ECO:0000313" key="2">
    <source>
        <dbReference type="Proteomes" id="UP000499080"/>
    </source>
</evidence>
<gene>
    <name evidence="1" type="ORF">AVEN_41247_1</name>
</gene>
<reference evidence="1 2" key="1">
    <citation type="journal article" date="2019" name="Sci. Rep.">
        <title>Orb-weaving spider Araneus ventricosus genome elucidates the spidroin gene catalogue.</title>
        <authorList>
            <person name="Kono N."/>
            <person name="Nakamura H."/>
            <person name="Ohtoshi R."/>
            <person name="Moran D.A.P."/>
            <person name="Shinohara A."/>
            <person name="Yoshida Y."/>
            <person name="Fujiwara M."/>
            <person name="Mori M."/>
            <person name="Tomita M."/>
            <person name="Arakawa K."/>
        </authorList>
    </citation>
    <scope>NUCLEOTIDE SEQUENCE [LARGE SCALE GENOMIC DNA]</scope>
</reference>
<organism evidence="1 2">
    <name type="scientific">Araneus ventricosus</name>
    <name type="common">Orbweaver spider</name>
    <name type="synonym">Epeira ventricosa</name>
    <dbReference type="NCBI Taxonomy" id="182803"/>
    <lineage>
        <taxon>Eukaryota</taxon>
        <taxon>Metazoa</taxon>
        <taxon>Ecdysozoa</taxon>
        <taxon>Arthropoda</taxon>
        <taxon>Chelicerata</taxon>
        <taxon>Arachnida</taxon>
        <taxon>Araneae</taxon>
        <taxon>Araneomorphae</taxon>
        <taxon>Entelegynae</taxon>
        <taxon>Araneoidea</taxon>
        <taxon>Araneidae</taxon>
        <taxon>Araneus</taxon>
    </lineage>
</organism>
<dbReference type="EMBL" id="BGPR01037691">
    <property type="protein sequence ID" value="GBO13356.1"/>
    <property type="molecule type" value="Genomic_DNA"/>
</dbReference>
<dbReference type="OrthoDB" id="6411356at2759"/>